<accession>A0AAN4ZJ82</accession>
<dbReference type="PROSITE" id="PS50181">
    <property type="entry name" value="FBOX"/>
    <property type="match status" value="1"/>
</dbReference>
<dbReference type="Pfam" id="PF00646">
    <property type="entry name" value="F-box"/>
    <property type="match status" value="1"/>
</dbReference>
<reference evidence="3" key="1">
    <citation type="submission" date="2022-10" db="EMBL/GenBank/DDBJ databases">
        <title>Genome assembly of Pristionchus species.</title>
        <authorList>
            <person name="Yoshida K."/>
            <person name="Sommer R.J."/>
        </authorList>
    </citation>
    <scope>NUCLEOTIDE SEQUENCE [LARGE SCALE GENOMIC DNA]</scope>
    <source>
        <strain evidence="3">RS5460</strain>
    </source>
</reference>
<name>A0AAN4ZJ82_9BILA</name>
<keyword evidence="3" id="KW-1185">Reference proteome</keyword>
<gene>
    <name evidence="2" type="ORF">PMAYCL1PPCAC_10559</name>
</gene>
<protein>
    <recommendedName>
        <fullName evidence="1">F-box domain-containing protein</fullName>
    </recommendedName>
</protein>
<dbReference type="InterPro" id="IPR001810">
    <property type="entry name" value="F-box_dom"/>
</dbReference>
<dbReference type="Proteomes" id="UP001328107">
    <property type="component" value="Unassembled WGS sequence"/>
</dbReference>
<comment type="caution">
    <text evidence="2">The sequence shown here is derived from an EMBL/GenBank/DDBJ whole genome shotgun (WGS) entry which is preliminary data.</text>
</comment>
<proteinExistence type="predicted"/>
<evidence type="ECO:0000259" key="1">
    <source>
        <dbReference type="PROSITE" id="PS50181"/>
    </source>
</evidence>
<dbReference type="AlphaFoldDB" id="A0AAN4ZJ82"/>
<dbReference type="SMART" id="SM00256">
    <property type="entry name" value="FBOX"/>
    <property type="match status" value="1"/>
</dbReference>
<sequence length="323" mass="37743">SVFLSLLGPEMEFLALPNVVHRAIMERVELEDRLTLRLTCRALRKLVAESRAYSARGSIRLDTKQFVPERSDDVSILVQIAEYKRMRWVEVSEEGLIQFHAMSRNIFTGISFGYFMFDLRDLDDAPFVVDFIRNLVNNFKIEDIRFQVESQPILDKALQILAKYPDSECTMHLWFLPETDQLLAIPQIKRLRISDIPDGRRDMFEVFVMLLKSNSLTYFDIEMELTTAKLRQVMQMLSCENRKRRVQFTVNHDSMIRSLGGFGIDQSTKVGHICDELEVVLVWTDSSLMQLRYRRCLIEISRLDWMVSRIVNVDIENCDANGR</sequence>
<organism evidence="2 3">
    <name type="scientific">Pristionchus mayeri</name>
    <dbReference type="NCBI Taxonomy" id="1317129"/>
    <lineage>
        <taxon>Eukaryota</taxon>
        <taxon>Metazoa</taxon>
        <taxon>Ecdysozoa</taxon>
        <taxon>Nematoda</taxon>
        <taxon>Chromadorea</taxon>
        <taxon>Rhabditida</taxon>
        <taxon>Rhabditina</taxon>
        <taxon>Diplogasteromorpha</taxon>
        <taxon>Diplogasteroidea</taxon>
        <taxon>Neodiplogasteridae</taxon>
        <taxon>Pristionchus</taxon>
    </lineage>
</organism>
<evidence type="ECO:0000313" key="2">
    <source>
        <dbReference type="EMBL" id="GMR40364.1"/>
    </source>
</evidence>
<feature type="non-terminal residue" evidence="2">
    <location>
        <position position="1"/>
    </location>
</feature>
<evidence type="ECO:0000313" key="3">
    <source>
        <dbReference type="Proteomes" id="UP001328107"/>
    </source>
</evidence>
<dbReference type="EMBL" id="BTRK01000003">
    <property type="protein sequence ID" value="GMR40364.1"/>
    <property type="molecule type" value="Genomic_DNA"/>
</dbReference>
<feature type="domain" description="F-box" evidence="1">
    <location>
        <begin position="10"/>
        <end position="56"/>
    </location>
</feature>